<keyword evidence="11" id="KW-0067">ATP-binding</keyword>
<evidence type="ECO:0000256" key="13">
    <source>
        <dbReference type="ARBA" id="ARBA00022989"/>
    </source>
</evidence>
<evidence type="ECO:0000259" key="22">
    <source>
        <dbReference type="Pfam" id="PF02326"/>
    </source>
</evidence>
<keyword evidence="9" id="KW-0547">Nucleotide-binding</keyword>
<dbReference type="PANTHER" id="PTHR36816">
    <property type="entry name" value="ATP SYNTHASE PROTEIN YMF19"/>
    <property type="match status" value="1"/>
</dbReference>
<evidence type="ECO:0000256" key="15">
    <source>
        <dbReference type="ARBA" id="ARBA00023128"/>
    </source>
</evidence>
<feature type="compositionally biased region" description="Polar residues" evidence="20">
    <location>
        <begin position="176"/>
        <end position="186"/>
    </location>
</feature>
<organism evidence="23">
    <name type="scientific">Trebouxia aggregata</name>
    <dbReference type="NCBI Taxonomy" id="160068"/>
    <lineage>
        <taxon>Eukaryota</taxon>
        <taxon>Viridiplantae</taxon>
        <taxon>Chlorophyta</taxon>
        <taxon>core chlorophytes</taxon>
        <taxon>Trebouxiophyceae</taxon>
        <taxon>Trebouxiales</taxon>
        <taxon>Trebouxiaceae</taxon>
        <taxon>Trebouxia</taxon>
    </lineage>
</organism>
<dbReference type="GO" id="GO:1902600">
    <property type="term" value="P:proton transmembrane transport"/>
    <property type="evidence" value="ECO:0007669"/>
    <property type="project" value="UniProtKB-KW"/>
</dbReference>
<evidence type="ECO:0000256" key="10">
    <source>
        <dbReference type="ARBA" id="ARBA00022781"/>
    </source>
</evidence>
<reference evidence="23" key="1">
    <citation type="submission" date="2007-08" db="EMBL/GenBank/DDBJ databases">
        <title>Divergence order of chlorophyte green algal lineages as inferred from the chloroplast and mitochondrial genomes.</title>
        <authorList>
            <person name="Pombert J.-F."/>
            <person name="Belanger A.-S."/>
            <person name="Gagnon J."/>
            <person name="Otis C."/>
            <person name="Lemieux C."/>
            <person name="Turmel M."/>
        </authorList>
    </citation>
    <scope>NUCLEOTIDE SEQUENCE</scope>
    <source>
        <strain evidence="23">SAG 219-1d</strain>
    </source>
</reference>
<keyword evidence="14" id="KW-0406">Ion transport</keyword>
<evidence type="ECO:0000256" key="12">
    <source>
        <dbReference type="ARBA" id="ARBA00022967"/>
    </source>
</evidence>
<dbReference type="InterPro" id="IPR044975">
    <property type="entry name" value="YMF19-like"/>
</dbReference>
<geneLocation type="mitochondrion" evidence="23"/>
<keyword evidence="13 21" id="KW-1133">Transmembrane helix</keyword>
<dbReference type="GO" id="GO:0031966">
    <property type="term" value="C:mitochondrial membrane"/>
    <property type="evidence" value="ECO:0007669"/>
    <property type="project" value="UniProtKB-SubCell"/>
</dbReference>
<keyword evidence="7" id="KW-0138">CF(0)</keyword>
<dbReference type="AlphaFoldDB" id="G8XP75"/>
<evidence type="ECO:0000256" key="20">
    <source>
        <dbReference type="SAM" id="MobiDB-lite"/>
    </source>
</evidence>
<evidence type="ECO:0000256" key="19">
    <source>
        <dbReference type="ARBA" id="ARBA00048383"/>
    </source>
</evidence>
<comment type="catalytic activity">
    <reaction evidence="19">
        <text>ATP + H2O + 4 H(+)(in) = ADP + phosphate + 5 H(+)(out)</text>
        <dbReference type="Rhea" id="RHEA:57720"/>
        <dbReference type="ChEBI" id="CHEBI:15377"/>
        <dbReference type="ChEBI" id="CHEBI:15378"/>
        <dbReference type="ChEBI" id="CHEBI:30616"/>
        <dbReference type="ChEBI" id="CHEBI:43474"/>
        <dbReference type="ChEBI" id="CHEBI:456216"/>
        <dbReference type="EC" id="7.1.2.2"/>
    </reaction>
</comment>
<evidence type="ECO:0000256" key="21">
    <source>
        <dbReference type="SAM" id="Phobius"/>
    </source>
</evidence>
<feature type="transmembrane region" description="Helical" evidence="21">
    <location>
        <begin position="12"/>
        <end position="32"/>
    </location>
</feature>
<evidence type="ECO:0000256" key="17">
    <source>
        <dbReference type="ARBA" id="ARBA00023310"/>
    </source>
</evidence>
<comment type="subcellular location">
    <subcellularLocation>
        <location evidence="2">Mitochondrion membrane</location>
        <topology evidence="2">Single-pass membrane protein</topology>
    </subcellularLocation>
</comment>
<proteinExistence type="inferred from homology"/>
<evidence type="ECO:0000256" key="8">
    <source>
        <dbReference type="ARBA" id="ARBA00022692"/>
    </source>
</evidence>
<keyword evidence="16 21" id="KW-0472">Membrane</keyword>
<comment type="subunit">
    <text evidence="4">F-type ATPases have 2 components, CF(1) - the catalytic core - and CF(0) - the membrane proton channel. CF(1) has five subunits: alpha(3), beta(3), gamma(1), delta(1), epsilon(1). CF(0) has three main subunits: a, b and c.</text>
</comment>
<evidence type="ECO:0000256" key="18">
    <source>
        <dbReference type="ARBA" id="ARBA00030649"/>
    </source>
</evidence>
<dbReference type="Pfam" id="PF02326">
    <property type="entry name" value="YMF19"/>
    <property type="match status" value="1"/>
</dbReference>
<evidence type="ECO:0000256" key="16">
    <source>
        <dbReference type="ARBA" id="ARBA00023136"/>
    </source>
</evidence>
<accession>G8XP75</accession>
<protein>
    <recommendedName>
        <fullName evidence="5">H(+)-transporting two-sector ATPase</fullName>
        <ecNumber evidence="5">7.1.2.2</ecNumber>
    </recommendedName>
    <alternativeName>
        <fullName evidence="18">Mitochondrial protein YMF19</fullName>
    </alternativeName>
</protein>
<comment type="similarity">
    <text evidence="3">Belongs to the ATPase protein YMF19 family.</text>
</comment>
<keyword evidence="6" id="KW-0813">Transport</keyword>
<gene>
    <name evidence="23" type="primary">atp8</name>
</gene>
<keyword evidence="15 23" id="KW-0496">Mitochondrion</keyword>
<dbReference type="EC" id="7.1.2.2" evidence="5"/>
<keyword evidence="8 21" id="KW-0812">Transmembrane</keyword>
<dbReference type="InterPro" id="IPR003319">
    <property type="entry name" value="YMF19-like_N"/>
</dbReference>
<keyword evidence="12" id="KW-1278">Translocase</keyword>
<evidence type="ECO:0000256" key="5">
    <source>
        <dbReference type="ARBA" id="ARBA00012473"/>
    </source>
</evidence>
<dbReference type="EMBL" id="EU123946">
    <property type="protein sequence ID" value="ABX82558.1"/>
    <property type="molecule type" value="Genomic_DNA"/>
</dbReference>
<evidence type="ECO:0000256" key="3">
    <source>
        <dbReference type="ARBA" id="ARBA00010946"/>
    </source>
</evidence>
<evidence type="ECO:0000256" key="14">
    <source>
        <dbReference type="ARBA" id="ARBA00023065"/>
    </source>
</evidence>
<evidence type="ECO:0000256" key="11">
    <source>
        <dbReference type="ARBA" id="ARBA00022840"/>
    </source>
</evidence>
<evidence type="ECO:0000256" key="7">
    <source>
        <dbReference type="ARBA" id="ARBA00022547"/>
    </source>
</evidence>
<dbReference type="GO" id="GO:0005524">
    <property type="term" value="F:ATP binding"/>
    <property type="evidence" value="ECO:0007669"/>
    <property type="project" value="UniProtKB-KW"/>
</dbReference>
<keyword evidence="10" id="KW-0375">Hydrogen ion transport</keyword>
<feature type="domain" description="ATP synthase YMF19-like N-terminal" evidence="22">
    <location>
        <begin position="2"/>
        <end position="74"/>
    </location>
</feature>
<evidence type="ECO:0000256" key="2">
    <source>
        <dbReference type="ARBA" id="ARBA00004304"/>
    </source>
</evidence>
<evidence type="ECO:0000256" key="9">
    <source>
        <dbReference type="ARBA" id="ARBA00022741"/>
    </source>
</evidence>
<evidence type="ECO:0000256" key="6">
    <source>
        <dbReference type="ARBA" id="ARBA00022448"/>
    </source>
</evidence>
<evidence type="ECO:0000256" key="1">
    <source>
        <dbReference type="ARBA" id="ARBA00003096"/>
    </source>
</evidence>
<feature type="region of interest" description="Disordered" evidence="20">
    <location>
        <begin position="166"/>
        <end position="243"/>
    </location>
</feature>
<feature type="compositionally biased region" description="Polar residues" evidence="20">
    <location>
        <begin position="218"/>
        <end position="227"/>
    </location>
</feature>
<feature type="compositionally biased region" description="Basic and acidic residues" evidence="20">
    <location>
        <begin position="187"/>
        <end position="204"/>
    </location>
</feature>
<dbReference type="PANTHER" id="PTHR36816:SF1">
    <property type="entry name" value="ATP SYNTHASE PROTEIN YMF19"/>
    <property type="match status" value="1"/>
</dbReference>
<keyword evidence="17" id="KW-0066">ATP synthesis</keyword>
<evidence type="ECO:0000313" key="23">
    <source>
        <dbReference type="EMBL" id="ABX82558.1"/>
    </source>
</evidence>
<name>G8XP75_9CHLO</name>
<dbReference type="GO" id="GO:0006754">
    <property type="term" value="P:ATP biosynthetic process"/>
    <property type="evidence" value="ECO:0007669"/>
    <property type="project" value="UniProtKB-KW"/>
</dbReference>
<evidence type="ECO:0000256" key="4">
    <source>
        <dbReference type="ARBA" id="ARBA00011648"/>
    </source>
</evidence>
<sequence length="243" mass="27488">MPQLDKITFFSQFFWLSFFYLGFYFLIYKYFLPKMSRTLKFRKKRMNNSQQGVTSMGAESDKVGSSYQALLFTGLTTCKSVFNQNFKGAEEWLNNTVSTANQTRLKNTNTAYISSLGERSISQRLVISQAFVDVSEKTSFALLINKFKFLKSQPFGGNVLTQQSFKHNKLKDNKSAENAQTMSTSTEKQERGGKNKTKQNKEQEQIVSKDSLAKSKTKGSANKTGVSSKAKVTKEGVRSNPQK</sequence>
<comment type="function">
    <text evidence="1">This is one of the chains of the nonenzymatic component (CF(0) subunit) of the mitochondrial ATPase complex.</text>
</comment>
<dbReference type="GO" id="GO:0045259">
    <property type="term" value="C:proton-transporting ATP synthase complex"/>
    <property type="evidence" value="ECO:0007669"/>
    <property type="project" value="UniProtKB-KW"/>
</dbReference>